<name>A0ABR4KNQ9_9EURO</name>
<keyword evidence="8" id="KW-1185">Reference proteome</keyword>
<evidence type="ECO:0000256" key="5">
    <source>
        <dbReference type="SAM" id="MobiDB-lite"/>
    </source>
</evidence>
<feature type="region of interest" description="Disordered" evidence="5">
    <location>
        <begin position="271"/>
        <end position="295"/>
    </location>
</feature>
<feature type="compositionally biased region" description="Polar residues" evidence="5">
    <location>
        <begin position="42"/>
        <end position="62"/>
    </location>
</feature>
<comment type="caution">
    <text evidence="7">The sequence shown here is derived from an EMBL/GenBank/DDBJ whole genome shotgun (WGS) entry which is preliminary data.</text>
</comment>
<evidence type="ECO:0000313" key="8">
    <source>
        <dbReference type="Proteomes" id="UP001610446"/>
    </source>
</evidence>
<sequence>MSSTPNSRARRSARDSEVSEASTPARDTTLTKLQRLPIHTRYPSTPSQLAASATPRSSSRYTPGNRGAAPSTPYGLRAMQRRAANTPGRDRRKSGRGQRETVFDVLRNLSKALAPNSQPIRSSPQPPPEPEPESEIDEIDELDNEPAPERPRLSLPLDEVEEDNDEGSPEIRPPRMSLALEDDDLTHTSVEYPRRATFDRDRGRLSTMSYGARLSENFGDAMGLESGSEDGDATGMILDAGGQDETLISQGAFDRGGDTEDLGRFNFDFNFPSPNAPADDLDQDGPLNDDEGFELPPVDLGLGPGPESDYSEDGDATGGFGLELNLPARVSMSESPGLVGGGLRDEDTVIQGSKQKKISRHGIPVPTMPAGVIRKLATRFARARSGPKAKISKNTLAAIEQASSWYFEQASGDLAAYSKHAGRKTIDEADVTALMRRQRHLSNTMTVFSLAQKHLPKELLQDMRLAMPPR</sequence>
<accession>A0ABR4KNQ9</accession>
<dbReference type="CDD" id="cd22920">
    <property type="entry name" value="HFD_CENP-T"/>
    <property type="match status" value="1"/>
</dbReference>
<evidence type="ECO:0000256" key="1">
    <source>
        <dbReference type="ARBA" id="ARBA00004123"/>
    </source>
</evidence>
<protein>
    <submittedName>
        <fullName evidence="7">Centromere kinetochore component CENP-T-domain-containing protein</fullName>
    </submittedName>
</protein>
<feature type="compositionally biased region" description="Acidic residues" evidence="5">
    <location>
        <begin position="279"/>
        <end position="293"/>
    </location>
</feature>
<dbReference type="PANTHER" id="PTHR22980:SF5">
    <property type="entry name" value="CENP-T_HISTONE H4 HISTONE FOLD DOMAIN-CONTAINING PROTEIN"/>
    <property type="match status" value="1"/>
</dbReference>
<feature type="compositionally biased region" description="Polar residues" evidence="5">
    <location>
        <begin position="19"/>
        <end position="32"/>
    </location>
</feature>
<keyword evidence="4" id="KW-0539">Nucleus</keyword>
<feature type="compositionally biased region" description="Acidic residues" evidence="5">
    <location>
        <begin position="158"/>
        <end position="168"/>
    </location>
</feature>
<evidence type="ECO:0000256" key="2">
    <source>
        <dbReference type="ARBA" id="ARBA00004286"/>
    </source>
</evidence>
<organism evidence="7 8">
    <name type="scientific">Aspergillus pseudoustus</name>
    <dbReference type="NCBI Taxonomy" id="1810923"/>
    <lineage>
        <taxon>Eukaryota</taxon>
        <taxon>Fungi</taxon>
        <taxon>Dikarya</taxon>
        <taxon>Ascomycota</taxon>
        <taxon>Pezizomycotina</taxon>
        <taxon>Eurotiomycetes</taxon>
        <taxon>Eurotiomycetidae</taxon>
        <taxon>Eurotiales</taxon>
        <taxon>Aspergillaceae</taxon>
        <taxon>Aspergillus</taxon>
        <taxon>Aspergillus subgen. Nidulantes</taxon>
    </lineage>
</organism>
<comment type="subcellular location">
    <subcellularLocation>
        <location evidence="2">Chromosome</location>
    </subcellularLocation>
    <subcellularLocation>
        <location evidence="1">Nucleus</location>
    </subcellularLocation>
</comment>
<gene>
    <name evidence="7" type="ORF">BJY01DRAFT_50114</name>
</gene>
<evidence type="ECO:0000256" key="3">
    <source>
        <dbReference type="ARBA" id="ARBA00022454"/>
    </source>
</evidence>
<reference evidence="7 8" key="1">
    <citation type="submission" date="2024-07" db="EMBL/GenBank/DDBJ databases">
        <title>Section-level genome sequencing and comparative genomics of Aspergillus sections Usti and Cavernicolus.</title>
        <authorList>
            <consortium name="Lawrence Berkeley National Laboratory"/>
            <person name="Nybo J.L."/>
            <person name="Vesth T.C."/>
            <person name="Theobald S."/>
            <person name="Frisvad J.C."/>
            <person name="Larsen T.O."/>
            <person name="Kjaerboelling I."/>
            <person name="Rothschild-Mancinelli K."/>
            <person name="Lyhne E.K."/>
            <person name="Kogle M.E."/>
            <person name="Barry K."/>
            <person name="Clum A."/>
            <person name="Na H."/>
            <person name="Ledsgaard L."/>
            <person name="Lin J."/>
            <person name="Lipzen A."/>
            <person name="Kuo A."/>
            <person name="Riley R."/>
            <person name="Mondo S."/>
            <person name="Labutti K."/>
            <person name="Haridas S."/>
            <person name="Pangalinan J."/>
            <person name="Salamov A.A."/>
            <person name="Simmons B.A."/>
            <person name="Magnuson J.K."/>
            <person name="Chen J."/>
            <person name="Drula E."/>
            <person name="Henrissat B."/>
            <person name="Wiebenga A."/>
            <person name="Lubbers R.J."/>
            <person name="Gomes A.C."/>
            <person name="Makela M.R."/>
            <person name="Stajich J."/>
            <person name="Grigoriev I.V."/>
            <person name="Mortensen U.H."/>
            <person name="De Vries R.P."/>
            <person name="Baker S.E."/>
            <person name="Andersen M.R."/>
        </authorList>
    </citation>
    <scope>NUCLEOTIDE SEQUENCE [LARGE SCALE GENOMIC DNA]</scope>
    <source>
        <strain evidence="7 8">CBS 123904</strain>
    </source>
</reference>
<evidence type="ECO:0000313" key="7">
    <source>
        <dbReference type="EMBL" id="KAL2853901.1"/>
    </source>
</evidence>
<dbReference type="Gene3D" id="1.10.20.10">
    <property type="entry name" value="Histone, subunit A"/>
    <property type="match status" value="1"/>
</dbReference>
<dbReference type="EMBL" id="JBFXLU010000017">
    <property type="protein sequence ID" value="KAL2853901.1"/>
    <property type="molecule type" value="Genomic_DNA"/>
</dbReference>
<dbReference type="PANTHER" id="PTHR22980">
    <property type="entry name" value="CORTISTATIN"/>
    <property type="match status" value="1"/>
</dbReference>
<dbReference type="InterPro" id="IPR009072">
    <property type="entry name" value="Histone-fold"/>
</dbReference>
<feature type="domain" description="CENP-T/Histone H4 histone fold" evidence="6">
    <location>
        <begin position="361"/>
        <end position="468"/>
    </location>
</feature>
<evidence type="ECO:0000256" key="4">
    <source>
        <dbReference type="ARBA" id="ARBA00023242"/>
    </source>
</evidence>
<keyword evidence="3" id="KW-0158">Chromosome</keyword>
<dbReference type="SUPFAM" id="SSF47113">
    <property type="entry name" value="Histone-fold"/>
    <property type="match status" value="1"/>
</dbReference>
<dbReference type="Pfam" id="PF15511">
    <property type="entry name" value="CENP-T_C"/>
    <property type="match status" value="1"/>
</dbReference>
<proteinExistence type="predicted"/>
<evidence type="ECO:0000259" key="6">
    <source>
        <dbReference type="Pfam" id="PF15511"/>
    </source>
</evidence>
<feature type="compositionally biased region" description="Acidic residues" evidence="5">
    <location>
        <begin position="130"/>
        <end position="146"/>
    </location>
</feature>
<dbReference type="InterPro" id="IPR035425">
    <property type="entry name" value="CENP-T/H4_C"/>
</dbReference>
<feature type="region of interest" description="Disordered" evidence="5">
    <location>
        <begin position="1"/>
        <end position="193"/>
    </location>
</feature>
<dbReference type="Proteomes" id="UP001610446">
    <property type="component" value="Unassembled WGS sequence"/>
</dbReference>